<keyword evidence="1" id="KW-1133">Transmembrane helix</keyword>
<evidence type="ECO:0000313" key="3">
    <source>
        <dbReference type="Proteomes" id="UP000280307"/>
    </source>
</evidence>
<dbReference type="AlphaFoldDB" id="A0A426U5V7"/>
<evidence type="ECO:0008006" key="4">
    <source>
        <dbReference type="Google" id="ProtNLM"/>
    </source>
</evidence>
<keyword evidence="1" id="KW-0472">Membrane</keyword>
<evidence type="ECO:0000256" key="1">
    <source>
        <dbReference type="SAM" id="Phobius"/>
    </source>
</evidence>
<comment type="caution">
    <text evidence="2">The sequence shown here is derived from an EMBL/GenBank/DDBJ whole genome shotgun (WGS) entry which is preliminary data.</text>
</comment>
<name>A0A426U5V7_9CHLR</name>
<reference evidence="2 3" key="1">
    <citation type="submission" date="2018-12" db="EMBL/GenBank/DDBJ databases">
        <title>Genome Sequence of Candidatus Viridilinea halotolerans isolated from saline sulfide-rich spring.</title>
        <authorList>
            <person name="Grouzdev D.S."/>
            <person name="Burganskaya E.I."/>
            <person name="Krutkina M.S."/>
            <person name="Sukhacheva M.V."/>
            <person name="Gorlenko V.M."/>
        </authorList>
    </citation>
    <scope>NUCLEOTIDE SEQUENCE [LARGE SCALE GENOMIC DNA]</scope>
    <source>
        <strain evidence="2">Chok-6</strain>
    </source>
</reference>
<dbReference type="EMBL" id="RSAS01000200">
    <property type="protein sequence ID" value="RRR75289.1"/>
    <property type="molecule type" value="Genomic_DNA"/>
</dbReference>
<feature type="transmembrane region" description="Helical" evidence="1">
    <location>
        <begin position="6"/>
        <end position="24"/>
    </location>
</feature>
<gene>
    <name evidence="2" type="ORF">EI684_05140</name>
</gene>
<evidence type="ECO:0000313" key="2">
    <source>
        <dbReference type="EMBL" id="RRR75289.1"/>
    </source>
</evidence>
<dbReference type="Proteomes" id="UP000280307">
    <property type="component" value="Unassembled WGS sequence"/>
</dbReference>
<sequence>MDVQFDPQIVTIALAAAAIAKILVDMVRMSNRLPSWASPLLAVGFGIAAAFLLLVANGTIVNGQTAAQAMVAGILAAGAAVGATELQKHEPAAASATPLLFAPIEIAAPGPREGSGA</sequence>
<keyword evidence="1" id="KW-0812">Transmembrane</keyword>
<accession>A0A426U5V7</accession>
<protein>
    <recommendedName>
        <fullName evidence="4">Holin</fullName>
    </recommendedName>
</protein>
<feature type="transmembrane region" description="Helical" evidence="1">
    <location>
        <begin position="36"/>
        <end position="60"/>
    </location>
</feature>
<proteinExistence type="predicted"/>
<organism evidence="2 3">
    <name type="scientific">Candidatus Viridilinea halotolerans</name>
    <dbReference type="NCBI Taxonomy" id="2491704"/>
    <lineage>
        <taxon>Bacteria</taxon>
        <taxon>Bacillati</taxon>
        <taxon>Chloroflexota</taxon>
        <taxon>Chloroflexia</taxon>
        <taxon>Chloroflexales</taxon>
        <taxon>Chloroflexineae</taxon>
        <taxon>Oscillochloridaceae</taxon>
        <taxon>Candidatus Viridilinea</taxon>
    </lineage>
</organism>